<feature type="transmembrane region" description="Helical" evidence="5">
    <location>
        <begin position="224"/>
        <end position="249"/>
    </location>
</feature>
<feature type="transmembrane region" description="Helical" evidence="5">
    <location>
        <begin position="332"/>
        <end position="351"/>
    </location>
</feature>
<dbReference type="CDD" id="cd07042">
    <property type="entry name" value="STAS_SulP_like_sulfate_transporter"/>
    <property type="match status" value="1"/>
</dbReference>
<keyword evidence="4 5" id="KW-0472">Membrane</keyword>
<dbReference type="InterPro" id="IPR036513">
    <property type="entry name" value="STAS_dom_sf"/>
</dbReference>
<proteinExistence type="predicted"/>
<dbReference type="PANTHER" id="PTHR43310">
    <property type="entry name" value="SULFATE TRANSPORTER YBAR-RELATED"/>
    <property type="match status" value="1"/>
</dbReference>
<feature type="transmembrane region" description="Helical" evidence="5">
    <location>
        <begin position="306"/>
        <end position="325"/>
    </location>
</feature>
<feature type="transmembrane region" description="Helical" evidence="5">
    <location>
        <begin position="134"/>
        <end position="153"/>
    </location>
</feature>
<dbReference type="SUPFAM" id="SSF52091">
    <property type="entry name" value="SpoIIaa-like"/>
    <property type="match status" value="1"/>
</dbReference>
<feature type="transmembrane region" description="Helical" evidence="5">
    <location>
        <begin position="57"/>
        <end position="73"/>
    </location>
</feature>
<dbReference type="InterPro" id="IPR052706">
    <property type="entry name" value="Membrane-Transporter-like"/>
</dbReference>
<evidence type="ECO:0000313" key="7">
    <source>
        <dbReference type="EMBL" id="KAA8996159.1"/>
    </source>
</evidence>
<dbReference type="Pfam" id="PF01740">
    <property type="entry name" value="STAS"/>
    <property type="match status" value="1"/>
</dbReference>
<keyword evidence="2 5" id="KW-0812">Transmembrane</keyword>
<feature type="transmembrane region" description="Helical" evidence="5">
    <location>
        <begin position="184"/>
        <end position="204"/>
    </location>
</feature>
<feature type="transmembrane region" description="Helical" evidence="5">
    <location>
        <begin position="101"/>
        <end position="122"/>
    </location>
</feature>
<evidence type="ECO:0000313" key="8">
    <source>
        <dbReference type="Proteomes" id="UP000335415"/>
    </source>
</evidence>
<protein>
    <submittedName>
        <fullName evidence="7">SulP family inorganic anion transporter</fullName>
    </submittedName>
</protein>
<feature type="transmembrane region" description="Helical" evidence="5">
    <location>
        <begin position="30"/>
        <end position="51"/>
    </location>
</feature>
<feature type="domain" description="STAS" evidence="6">
    <location>
        <begin position="418"/>
        <end position="497"/>
    </location>
</feature>
<reference evidence="7 8" key="1">
    <citation type="submission" date="2019-09" db="EMBL/GenBank/DDBJ databases">
        <authorList>
            <person name="Li Y."/>
        </authorList>
    </citation>
    <scope>NUCLEOTIDE SEQUENCE [LARGE SCALE GENOMIC DNA]</scope>
    <source>
        <strain evidence="7 8">L3-3HA</strain>
    </source>
</reference>
<dbReference type="PROSITE" id="PS50801">
    <property type="entry name" value="STAS"/>
    <property type="match status" value="1"/>
</dbReference>
<dbReference type="Gene3D" id="3.30.750.24">
    <property type="entry name" value="STAS domain"/>
    <property type="match status" value="1"/>
</dbReference>
<dbReference type="GO" id="GO:0016020">
    <property type="term" value="C:membrane"/>
    <property type="evidence" value="ECO:0007669"/>
    <property type="project" value="UniProtKB-SubCell"/>
</dbReference>
<keyword evidence="3 5" id="KW-1133">Transmembrane helix</keyword>
<feature type="transmembrane region" description="Helical" evidence="5">
    <location>
        <begin position="371"/>
        <end position="396"/>
    </location>
</feature>
<accession>A0A5J5FS14</accession>
<evidence type="ECO:0000256" key="2">
    <source>
        <dbReference type="ARBA" id="ARBA00022692"/>
    </source>
</evidence>
<feature type="transmembrane region" description="Helical" evidence="5">
    <location>
        <begin position="269"/>
        <end position="294"/>
    </location>
</feature>
<comment type="subcellular location">
    <subcellularLocation>
        <location evidence="1">Membrane</location>
        <topology evidence="1">Multi-pass membrane protein</topology>
    </subcellularLocation>
</comment>
<name>A0A5J5FS14_9GAMM</name>
<dbReference type="OrthoDB" id="9771198at2"/>
<dbReference type="Proteomes" id="UP000335415">
    <property type="component" value="Unassembled WGS sequence"/>
</dbReference>
<evidence type="ECO:0000256" key="4">
    <source>
        <dbReference type="ARBA" id="ARBA00023136"/>
    </source>
</evidence>
<evidence type="ECO:0000259" key="6">
    <source>
        <dbReference type="PROSITE" id="PS50801"/>
    </source>
</evidence>
<dbReference type="InterPro" id="IPR002645">
    <property type="entry name" value="STAS_dom"/>
</dbReference>
<dbReference type="RefSeq" id="WP_150437238.1">
    <property type="nucleotide sequence ID" value="NZ_VYKJ01000015.1"/>
</dbReference>
<sequence length="497" mass="52353">MTNTSASSASGQTVGLRALLCSPRLLLRECLAGVVTALALIPEVISFSVIAGVDPKVSLIASVVLCFTLSLLGGRPAMVTAAAGSVALVIGPMVRAHGVDYIFPAVLLAGVVQIVFGVAGFARMMRYIPHSVMVGFVNALGILIFLAQVPHVLHQPPMVWLPFASAIAIVLLFPRLSKSIPSPLVAIVLLTAVSMFAALQVPTVGDKGAMQPGLPGLSSLQVPLSLATLQIIWPTALSIAFVGLLESLLTAKLVDGLTDTRSSKSRESWALGIGNLCAGCYGGIAGCAMIGQTIVNVDLGQARTRLSTLVAALVLLLLVTGLSRIMAQIPMVVLAAIMMIVALKTVSWHSIRPATLAKMPLSETIVMLLTVIVTVLTENLAVGVIGGAILAMLLFARRVAHLIEASRTLSADGESVRYDVRGPLFFGSSNDLVERFSYAQDPARITIDLTYSAIWDASSVAALDAIQNRYEKHDKAVRFTGLDARSRRLHGKLSGKL</sequence>
<dbReference type="Pfam" id="PF00916">
    <property type="entry name" value="Sulfate_transp"/>
    <property type="match status" value="2"/>
</dbReference>
<evidence type="ECO:0000256" key="5">
    <source>
        <dbReference type="SAM" id="Phobius"/>
    </source>
</evidence>
<dbReference type="PANTHER" id="PTHR43310:SF1">
    <property type="entry name" value="SULFATE TRANSPORTER YBAR-RELATED"/>
    <property type="match status" value="1"/>
</dbReference>
<feature type="transmembrane region" description="Helical" evidence="5">
    <location>
        <begin position="159"/>
        <end position="177"/>
    </location>
</feature>
<evidence type="ECO:0000256" key="1">
    <source>
        <dbReference type="ARBA" id="ARBA00004141"/>
    </source>
</evidence>
<comment type="caution">
    <text evidence="7">The sequence shown here is derived from an EMBL/GenBank/DDBJ whole genome shotgun (WGS) entry which is preliminary data.</text>
</comment>
<organism evidence="7 8">
    <name type="scientific">Affinibrenneria salicis</name>
    <dbReference type="NCBI Taxonomy" id="2590031"/>
    <lineage>
        <taxon>Bacteria</taxon>
        <taxon>Pseudomonadati</taxon>
        <taxon>Pseudomonadota</taxon>
        <taxon>Gammaproteobacteria</taxon>
        <taxon>Enterobacterales</taxon>
        <taxon>Pectobacteriaceae</taxon>
        <taxon>Affinibrenneria</taxon>
    </lineage>
</organism>
<keyword evidence="8" id="KW-1185">Reference proteome</keyword>
<dbReference type="EMBL" id="VYKJ01000015">
    <property type="protein sequence ID" value="KAA8996159.1"/>
    <property type="molecule type" value="Genomic_DNA"/>
</dbReference>
<dbReference type="AlphaFoldDB" id="A0A5J5FS14"/>
<gene>
    <name evidence="7" type="ORF">FJU30_22615</name>
</gene>
<evidence type="ECO:0000256" key="3">
    <source>
        <dbReference type="ARBA" id="ARBA00022989"/>
    </source>
</evidence>
<dbReference type="InterPro" id="IPR011547">
    <property type="entry name" value="SLC26A/SulP_dom"/>
</dbReference>